<comment type="subcellular location">
    <subcellularLocation>
        <location evidence="1">Cell membrane</location>
        <topology evidence="1">Single-pass type I membrane protein</topology>
    </subcellularLocation>
</comment>
<keyword evidence="11" id="KW-0325">Glycoprotein</keyword>
<dbReference type="STRING" id="3885.V7C5D3"/>
<dbReference type="PANTHER" id="PTHR48063">
    <property type="entry name" value="LRR RECEPTOR-LIKE KINASE"/>
    <property type="match status" value="1"/>
</dbReference>
<feature type="transmembrane region" description="Helical" evidence="12">
    <location>
        <begin position="942"/>
        <end position="964"/>
    </location>
</feature>
<dbReference type="Gramene" id="ESW24111">
    <property type="protein sequence ID" value="ESW24111"/>
    <property type="gene ID" value="PHAVU_004G103700g"/>
</dbReference>
<dbReference type="PROSITE" id="PS51450">
    <property type="entry name" value="LRR"/>
    <property type="match status" value="2"/>
</dbReference>
<gene>
    <name evidence="16" type="ORF">PHAVU_004G103700g</name>
</gene>
<keyword evidence="8 12" id="KW-1133">Transmembrane helix</keyword>
<evidence type="ECO:0000259" key="14">
    <source>
        <dbReference type="Pfam" id="PF08263"/>
    </source>
</evidence>
<evidence type="ECO:0000256" key="12">
    <source>
        <dbReference type="SAM" id="Phobius"/>
    </source>
</evidence>
<evidence type="ECO:0000256" key="2">
    <source>
        <dbReference type="ARBA" id="ARBA00009592"/>
    </source>
</evidence>
<dbReference type="Pfam" id="PF23598">
    <property type="entry name" value="LRR_14"/>
    <property type="match status" value="1"/>
</dbReference>
<feature type="domain" description="Disease resistance R13L4/SHOC-2-like LRR" evidence="15">
    <location>
        <begin position="151"/>
        <end position="391"/>
    </location>
</feature>
<proteinExistence type="inferred from homology"/>
<dbReference type="OMA" id="QWVANTT"/>
<evidence type="ECO:0000259" key="15">
    <source>
        <dbReference type="Pfam" id="PF23598"/>
    </source>
</evidence>
<dbReference type="EMBL" id="CM002291">
    <property type="protein sequence ID" value="ESW24111.1"/>
    <property type="molecule type" value="Genomic_DNA"/>
</dbReference>
<feature type="domain" description="Leucine-rich repeat-containing N-terminal plant-type" evidence="14">
    <location>
        <begin position="28"/>
        <end position="65"/>
    </location>
</feature>
<organism evidence="16 17">
    <name type="scientific">Phaseolus vulgaris</name>
    <name type="common">Kidney bean</name>
    <name type="synonym">French bean</name>
    <dbReference type="NCBI Taxonomy" id="3885"/>
    <lineage>
        <taxon>Eukaryota</taxon>
        <taxon>Viridiplantae</taxon>
        <taxon>Streptophyta</taxon>
        <taxon>Embryophyta</taxon>
        <taxon>Tracheophyta</taxon>
        <taxon>Spermatophyta</taxon>
        <taxon>Magnoliopsida</taxon>
        <taxon>eudicotyledons</taxon>
        <taxon>Gunneridae</taxon>
        <taxon>Pentapetalae</taxon>
        <taxon>rosids</taxon>
        <taxon>fabids</taxon>
        <taxon>Fabales</taxon>
        <taxon>Fabaceae</taxon>
        <taxon>Papilionoideae</taxon>
        <taxon>50 kb inversion clade</taxon>
        <taxon>NPAAA clade</taxon>
        <taxon>indigoferoid/millettioid clade</taxon>
        <taxon>Phaseoleae</taxon>
        <taxon>Phaseolus</taxon>
    </lineage>
</organism>
<dbReference type="SMART" id="SM00369">
    <property type="entry name" value="LRR_TYP"/>
    <property type="match status" value="9"/>
</dbReference>
<dbReference type="FunFam" id="3.80.10.10:FF:000041">
    <property type="entry name" value="LRR receptor-like serine/threonine-protein kinase ERECTA"/>
    <property type="match status" value="1"/>
</dbReference>
<keyword evidence="3" id="KW-1003">Cell membrane</keyword>
<evidence type="ECO:0000256" key="9">
    <source>
        <dbReference type="ARBA" id="ARBA00023136"/>
    </source>
</evidence>
<evidence type="ECO:0000256" key="13">
    <source>
        <dbReference type="SAM" id="SignalP"/>
    </source>
</evidence>
<evidence type="ECO:0000256" key="8">
    <source>
        <dbReference type="ARBA" id="ARBA00022989"/>
    </source>
</evidence>
<evidence type="ECO:0000256" key="5">
    <source>
        <dbReference type="ARBA" id="ARBA00022692"/>
    </source>
</evidence>
<dbReference type="Pfam" id="PF00560">
    <property type="entry name" value="LRR_1"/>
    <property type="match status" value="9"/>
</dbReference>
<feature type="chain" id="PRO_5004755271" evidence="13">
    <location>
        <begin position="21"/>
        <end position="997"/>
    </location>
</feature>
<dbReference type="GO" id="GO:0005886">
    <property type="term" value="C:plasma membrane"/>
    <property type="evidence" value="ECO:0007669"/>
    <property type="project" value="UniProtKB-SubCell"/>
</dbReference>
<dbReference type="InterPro" id="IPR032675">
    <property type="entry name" value="LRR_dom_sf"/>
</dbReference>
<evidence type="ECO:0000256" key="1">
    <source>
        <dbReference type="ARBA" id="ARBA00004251"/>
    </source>
</evidence>
<dbReference type="InterPro" id="IPR001611">
    <property type="entry name" value="Leu-rich_rpt"/>
</dbReference>
<sequence length="997" mass="113655">MRNFKVMMFVVCVVLQVVHGELKMRCLPKEREALLQFKAAIVDPNAMLSSWSTPDCCQWEGIRCSNLTAHILGLHLPGHYYFEYQEYSKRYMSGEIHESLMELRQLEYLNLSSNSFRGTHIPEFLASLTNLKYLDLSTCHFIGEIPTQFGSFSHLKYLNLGRNSLEGSIPRELGNLSQLQYLDIRSNFLEGDVPSQLGNISQLQHLDLRYNSLEGNIPSQLGNLSQLQELYLGGCNDFRRCYGTLKINEGEHITNFNTSPSYFQMIAKLPKLRELSLIDCGLSNHFLHSFQPSNFNFSTSLSVLDLSQNSFTQTMIFQWVANTTSNLVELDLWSNLLEGSTTNHFGLAMNSLQHLDLSYNVFKGEDLKSFMNICTLRSLYMYNNNMTEDLPSILRNFSNGCVRYSLQELHLPYNQITGSVPDLSIFSSLKSLDLSGNQLEHLFTASNSLEDSVPMSFESTCNLESLDLSYNKLNEDLTVVFNHLSRCCRYSLRELYLGRNKFSGALPDFSIFSKLEMLDVSGNQLKDGVPKSLHNATILRILDLSNNCLSENLPTIIHHLSQYVRYSLQRLHLSWNQISGTLPNTLTMLPSLKGLYLDRNKLNGTISEDLRFPTQLEELCLMSNSLKGVIKDSHFSNMSKLETLELSDNSLVLKFSQNWAPSFQLGYIGLRSCKVGPLFPKWIQSQKRINSLDISNNGISDTLPIWFWNKFELGDQISIDISCNNLRGMIPDLSPENHFFHLNLGSNQFEGPIPSFLRDSLYLDLSNNKFTDSFWFLCSGGVVGTLYQLDLSNNNLSGEIPDCWTQFKSLVYLNMSQNKFSGKIPTSLGSLLELQVLLLRNNNLTGEFSSSLRNCTKNQLSGSIPLSLAQIDRLTVLDLSHNYLSGKIPTGTQLQSFDSKKYEGNVDLCGLPLKKLCIDKVSRQEQIANFHENDNLIFNREFYISMTIGFVMSFWGVFGSILIIRSWRHAYFKLLSNLGDILYIMVAMKVFKWWQRR</sequence>
<dbReference type="InterPro" id="IPR003591">
    <property type="entry name" value="Leu-rich_rpt_typical-subtyp"/>
</dbReference>
<dbReference type="PRINTS" id="PR00019">
    <property type="entry name" value="LEURICHRPT"/>
</dbReference>
<dbReference type="eggNOG" id="KOG0619">
    <property type="taxonomic scope" value="Eukaryota"/>
</dbReference>
<feature type="signal peptide" evidence="13">
    <location>
        <begin position="1"/>
        <end position="20"/>
    </location>
</feature>
<dbReference type="FunFam" id="3.80.10.10:FF:000129">
    <property type="entry name" value="Leucine-rich repeat receptor-like kinase"/>
    <property type="match status" value="1"/>
</dbReference>
<evidence type="ECO:0000313" key="17">
    <source>
        <dbReference type="Proteomes" id="UP000000226"/>
    </source>
</evidence>
<reference evidence="17" key="1">
    <citation type="journal article" date="2014" name="Nat. Genet.">
        <title>A reference genome for common bean and genome-wide analysis of dual domestications.</title>
        <authorList>
            <person name="Schmutz J."/>
            <person name="McClean P.E."/>
            <person name="Mamidi S."/>
            <person name="Wu G.A."/>
            <person name="Cannon S.B."/>
            <person name="Grimwood J."/>
            <person name="Jenkins J."/>
            <person name="Shu S."/>
            <person name="Song Q."/>
            <person name="Chavarro C."/>
            <person name="Torres-Torres M."/>
            <person name="Geffroy V."/>
            <person name="Moghaddam S.M."/>
            <person name="Gao D."/>
            <person name="Abernathy B."/>
            <person name="Barry K."/>
            <person name="Blair M."/>
            <person name="Brick M.A."/>
            <person name="Chovatia M."/>
            <person name="Gepts P."/>
            <person name="Goodstein D.M."/>
            <person name="Gonzales M."/>
            <person name="Hellsten U."/>
            <person name="Hyten D.L."/>
            <person name="Jia G."/>
            <person name="Kelly J.D."/>
            <person name="Kudrna D."/>
            <person name="Lee R."/>
            <person name="Richard M.M."/>
            <person name="Miklas P.N."/>
            <person name="Osorno J.M."/>
            <person name="Rodrigues J."/>
            <person name="Thareau V."/>
            <person name="Urrea C.A."/>
            <person name="Wang M."/>
            <person name="Yu Y."/>
            <person name="Zhang M."/>
            <person name="Wing R.A."/>
            <person name="Cregan P.B."/>
            <person name="Rokhsar D.S."/>
            <person name="Jackson S.A."/>
        </authorList>
    </citation>
    <scope>NUCLEOTIDE SEQUENCE [LARGE SCALE GENOMIC DNA]</scope>
    <source>
        <strain evidence="17">cv. G19833</strain>
    </source>
</reference>
<keyword evidence="6 13" id="KW-0732">Signal</keyword>
<evidence type="ECO:0000313" key="16">
    <source>
        <dbReference type="EMBL" id="ESW24111.1"/>
    </source>
</evidence>
<accession>V7C5D3</accession>
<dbReference type="InterPro" id="IPR046956">
    <property type="entry name" value="RLP23-like"/>
</dbReference>
<dbReference type="SMR" id="V7C5D3"/>
<dbReference type="PANTHER" id="PTHR48063:SF98">
    <property type="entry name" value="LRR RECEPTOR-LIKE SERINE_THREONINE-PROTEIN KINASE FLS2"/>
    <property type="match status" value="1"/>
</dbReference>
<name>V7C5D3_PHAVU</name>
<dbReference type="Proteomes" id="UP000000226">
    <property type="component" value="Chromosome 4"/>
</dbReference>
<comment type="similarity">
    <text evidence="2">Belongs to the RLP family.</text>
</comment>
<dbReference type="InterPro" id="IPR013210">
    <property type="entry name" value="LRR_N_plant-typ"/>
</dbReference>
<keyword evidence="17" id="KW-1185">Reference proteome</keyword>
<evidence type="ECO:0000256" key="6">
    <source>
        <dbReference type="ARBA" id="ARBA00022729"/>
    </source>
</evidence>
<dbReference type="OrthoDB" id="1432377at2759"/>
<evidence type="ECO:0000256" key="10">
    <source>
        <dbReference type="ARBA" id="ARBA00023170"/>
    </source>
</evidence>
<dbReference type="InterPro" id="IPR055414">
    <property type="entry name" value="LRR_R13L4/SHOC2-like"/>
</dbReference>
<dbReference type="FunFam" id="3.80.10.10:FF:000383">
    <property type="entry name" value="Leucine-rich repeat receptor protein kinase EMS1"/>
    <property type="match status" value="1"/>
</dbReference>
<evidence type="ECO:0000256" key="7">
    <source>
        <dbReference type="ARBA" id="ARBA00022737"/>
    </source>
</evidence>
<protein>
    <submittedName>
        <fullName evidence="16">Uncharacterized protein</fullName>
    </submittedName>
</protein>
<dbReference type="SUPFAM" id="SSF52058">
    <property type="entry name" value="L domain-like"/>
    <property type="match status" value="1"/>
</dbReference>
<evidence type="ECO:0000256" key="11">
    <source>
        <dbReference type="ARBA" id="ARBA00023180"/>
    </source>
</evidence>
<dbReference type="SUPFAM" id="SSF52047">
    <property type="entry name" value="RNI-like"/>
    <property type="match status" value="2"/>
</dbReference>
<dbReference type="SMART" id="SM00365">
    <property type="entry name" value="LRR_SD22"/>
    <property type="match status" value="7"/>
</dbReference>
<keyword evidence="9 12" id="KW-0472">Membrane</keyword>
<keyword evidence="5 12" id="KW-0812">Transmembrane</keyword>
<evidence type="ECO:0000256" key="4">
    <source>
        <dbReference type="ARBA" id="ARBA00022614"/>
    </source>
</evidence>
<dbReference type="Pfam" id="PF08263">
    <property type="entry name" value="LRRNT_2"/>
    <property type="match status" value="1"/>
</dbReference>
<evidence type="ECO:0000256" key="3">
    <source>
        <dbReference type="ARBA" id="ARBA00022475"/>
    </source>
</evidence>
<keyword evidence="10" id="KW-0675">Receptor</keyword>
<keyword evidence="7" id="KW-0677">Repeat</keyword>
<keyword evidence="4" id="KW-0433">Leucine-rich repeat</keyword>
<dbReference type="AlphaFoldDB" id="V7C5D3"/>
<dbReference type="Gene3D" id="3.80.10.10">
    <property type="entry name" value="Ribonuclease Inhibitor"/>
    <property type="match status" value="8"/>
</dbReference>